<protein>
    <recommendedName>
        <fullName evidence="3">RiPP</fullName>
    </recommendedName>
</protein>
<dbReference type="AlphaFoldDB" id="A0A1C6S7U9"/>
<dbReference type="STRING" id="145854.GA0074692_1942"/>
<organism evidence="1 2">
    <name type="scientific">Micromonospora pallida</name>
    <dbReference type="NCBI Taxonomy" id="145854"/>
    <lineage>
        <taxon>Bacteria</taxon>
        <taxon>Bacillati</taxon>
        <taxon>Actinomycetota</taxon>
        <taxon>Actinomycetes</taxon>
        <taxon>Micromonosporales</taxon>
        <taxon>Micromonosporaceae</taxon>
        <taxon>Micromonospora</taxon>
    </lineage>
</organism>
<proteinExistence type="predicted"/>
<gene>
    <name evidence="1" type="ORF">GA0074692_1942</name>
</gene>
<evidence type="ECO:0008006" key="3">
    <source>
        <dbReference type="Google" id="ProtNLM"/>
    </source>
</evidence>
<sequence>MTKKVAYERPTLVKAGRFAEKTAGSLFTSCRESFVTQKPAAICN</sequence>
<dbReference type="Proteomes" id="UP000198959">
    <property type="component" value="Unassembled WGS sequence"/>
</dbReference>
<dbReference type="EMBL" id="FMHW01000002">
    <property type="protein sequence ID" value="SCL25339.1"/>
    <property type="molecule type" value="Genomic_DNA"/>
</dbReference>
<evidence type="ECO:0000313" key="1">
    <source>
        <dbReference type="EMBL" id="SCL25339.1"/>
    </source>
</evidence>
<dbReference type="RefSeq" id="WP_141725211.1">
    <property type="nucleotide sequence ID" value="NZ_FMHW01000002.1"/>
</dbReference>
<reference evidence="2" key="1">
    <citation type="submission" date="2016-06" db="EMBL/GenBank/DDBJ databases">
        <authorList>
            <person name="Varghese N."/>
            <person name="Submissions Spin"/>
        </authorList>
    </citation>
    <scope>NUCLEOTIDE SEQUENCE [LARGE SCALE GENOMIC DNA]</scope>
    <source>
        <strain evidence="2">DSM 43817</strain>
    </source>
</reference>
<dbReference type="InterPro" id="IPR046015">
    <property type="entry name" value="DUF5972"/>
</dbReference>
<evidence type="ECO:0000313" key="2">
    <source>
        <dbReference type="Proteomes" id="UP000198959"/>
    </source>
</evidence>
<dbReference type="NCBIfam" id="NF033521">
    <property type="entry name" value="lasso_leader_L3"/>
    <property type="match status" value="1"/>
</dbReference>
<dbReference type="OrthoDB" id="3396118at2"/>
<accession>A0A1C6S7U9</accession>
<dbReference type="Pfam" id="PF19397">
    <property type="entry name" value="DUF5972"/>
    <property type="match status" value="1"/>
</dbReference>
<keyword evidence="2" id="KW-1185">Reference proteome</keyword>
<name>A0A1C6S7U9_9ACTN</name>